<reference evidence="1 2" key="1">
    <citation type="journal article" date="2007" name="Genome Biol.">
        <title>Genome analysis and genome-wide proteomics of Thermococcus gammatolerans, the most radioresistant organism known amongst the Archaea.</title>
        <authorList>
            <person name="Zivanovic Y."/>
            <person name="Armengaud J."/>
            <person name="Lagorce A."/>
            <person name="Leplat C."/>
            <person name="Guerin P."/>
            <person name="Dutertre M."/>
            <person name="Anthouard V."/>
            <person name="Forterre P."/>
            <person name="Wincker P."/>
            <person name="Confalonieri F."/>
        </authorList>
    </citation>
    <scope>NUCLEOTIDE SEQUENCE [LARGE SCALE GENOMIC DNA]</scope>
    <source>
        <strain evidence="2">DSM 15229 / JCM 11827 / EJ3</strain>
    </source>
</reference>
<dbReference type="eggNOG" id="arCOG07107">
    <property type="taxonomic scope" value="Archaea"/>
</dbReference>
<dbReference type="RefSeq" id="WP_015857797.1">
    <property type="nucleotide sequence ID" value="NC_012804.1"/>
</dbReference>
<dbReference type="GeneID" id="7988755"/>
<organism evidence="1 2">
    <name type="scientific">Thermococcus gammatolerans (strain DSM 15229 / JCM 11827 / EJ3)</name>
    <dbReference type="NCBI Taxonomy" id="593117"/>
    <lineage>
        <taxon>Archaea</taxon>
        <taxon>Methanobacteriati</taxon>
        <taxon>Methanobacteriota</taxon>
        <taxon>Thermococci</taxon>
        <taxon>Thermococcales</taxon>
        <taxon>Thermococcaceae</taxon>
        <taxon>Thermococcus</taxon>
    </lineage>
</organism>
<protein>
    <submittedName>
        <fullName evidence="1">Uncharacterized protein</fullName>
    </submittedName>
</protein>
<evidence type="ECO:0000313" key="1">
    <source>
        <dbReference type="EMBL" id="ACS32677.1"/>
    </source>
</evidence>
<dbReference type="EMBL" id="CP001398">
    <property type="protein sequence ID" value="ACS32677.1"/>
    <property type="molecule type" value="Genomic_DNA"/>
</dbReference>
<dbReference type="HOGENOM" id="CLU_2285187_0_0_2"/>
<accession>C5A365</accession>
<dbReference type="STRING" id="593117.TGAM_0175"/>
<dbReference type="PATRIC" id="fig|593117.10.peg.177"/>
<sequence length="109" mass="12741">MVKGVKWDEFEGQLLSEGFVELGDFRIELTLDNTFMDVAYIPRIAVYSRGRDKWYVLRNPIKPGNKLDEGWENAVKVLREILTGSAEPDFNDPDLEREFLETLRRHVEP</sequence>
<keyword evidence="2" id="KW-1185">Reference proteome</keyword>
<dbReference type="AlphaFoldDB" id="C5A365"/>
<evidence type="ECO:0000313" key="2">
    <source>
        <dbReference type="Proteomes" id="UP000001488"/>
    </source>
</evidence>
<dbReference type="Proteomes" id="UP000001488">
    <property type="component" value="Chromosome"/>
</dbReference>
<dbReference type="KEGG" id="tga:TGAM_0175"/>
<gene>
    <name evidence="1" type="ordered locus">TGAM_0175</name>
</gene>
<name>C5A365_THEGJ</name>
<proteinExistence type="predicted"/>
<dbReference type="PaxDb" id="593117-TGAM_0175"/>